<keyword evidence="18" id="KW-1185">Reference proteome</keyword>
<evidence type="ECO:0000256" key="14">
    <source>
        <dbReference type="ARBA" id="ARBA00023242"/>
    </source>
</evidence>
<dbReference type="Gene3D" id="3.30.160.60">
    <property type="entry name" value="Classic Zinc Finger"/>
    <property type="match status" value="4"/>
</dbReference>
<organism evidence="17 18">
    <name type="scientific">Onchocerca volvulus</name>
    <dbReference type="NCBI Taxonomy" id="6282"/>
    <lineage>
        <taxon>Eukaryota</taxon>
        <taxon>Metazoa</taxon>
        <taxon>Ecdysozoa</taxon>
        <taxon>Nematoda</taxon>
        <taxon>Chromadorea</taxon>
        <taxon>Rhabditida</taxon>
        <taxon>Spirurina</taxon>
        <taxon>Spiruromorpha</taxon>
        <taxon>Filarioidea</taxon>
        <taxon>Onchocercidae</taxon>
        <taxon>Onchocerca</taxon>
    </lineage>
</organism>
<feature type="domain" description="C2H2-type" evidence="16">
    <location>
        <begin position="312"/>
        <end position="341"/>
    </location>
</feature>
<evidence type="ECO:0000256" key="10">
    <source>
        <dbReference type="ARBA" id="ARBA00022843"/>
    </source>
</evidence>
<evidence type="ECO:0000256" key="5">
    <source>
        <dbReference type="ARBA" id="ARBA00022499"/>
    </source>
</evidence>
<evidence type="ECO:0000256" key="4">
    <source>
        <dbReference type="ARBA" id="ARBA00022473"/>
    </source>
</evidence>
<dbReference type="Pfam" id="PF23561">
    <property type="entry name" value="zf-C2H2_15"/>
    <property type="match status" value="1"/>
</dbReference>
<dbReference type="EnsemblMetazoa" id="OVOC3171.1">
    <property type="protein sequence ID" value="OVOC3171.1"/>
    <property type="gene ID" value="WBGene00239980"/>
</dbReference>
<keyword evidence="9" id="KW-0862">Zinc</keyword>
<dbReference type="GO" id="GO:0000978">
    <property type="term" value="F:RNA polymerase II cis-regulatory region sequence-specific DNA binding"/>
    <property type="evidence" value="ECO:0007669"/>
    <property type="project" value="TreeGrafter"/>
</dbReference>
<dbReference type="FunFam" id="3.30.160.60:FF:000617">
    <property type="entry name" value="Zinc finger protein 777"/>
    <property type="match status" value="1"/>
</dbReference>
<dbReference type="PANTHER" id="PTHR45718">
    <property type="entry name" value="TRANSCRIPTIONAL ACTIVATOR CUBITUS INTERRUPTUS"/>
    <property type="match status" value="1"/>
</dbReference>
<evidence type="ECO:0000256" key="8">
    <source>
        <dbReference type="ARBA" id="ARBA00022771"/>
    </source>
</evidence>
<dbReference type="GO" id="GO:0005634">
    <property type="term" value="C:nucleus"/>
    <property type="evidence" value="ECO:0007669"/>
    <property type="project" value="UniProtKB-SubCell"/>
</dbReference>
<dbReference type="GO" id="GO:0140297">
    <property type="term" value="F:DNA-binding transcription factor binding"/>
    <property type="evidence" value="ECO:0007669"/>
    <property type="project" value="UniProtKB-ARBA"/>
</dbReference>
<dbReference type="PROSITE" id="PS50157">
    <property type="entry name" value="ZINC_FINGER_C2H2_2"/>
    <property type="match status" value="4"/>
</dbReference>
<keyword evidence="13" id="KW-0804">Transcription</keyword>
<keyword evidence="12" id="KW-0238">DNA-binding</keyword>
<dbReference type="EMBL" id="CMVM020000079">
    <property type="status" value="NOT_ANNOTATED_CDS"/>
    <property type="molecule type" value="Genomic_DNA"/>
</dbReference>
<dbReference type="PANTHER" id="PTHR45718:SF4">
    <property type="entry name" value="TRANSCRIPTIONAL ACTIVATOR CUBITUS INTERRUPTUS"/>
    <property type="match status" value="1"/>
</dbReference>
<evidence type="ECO:0000313" key="17">
    <source>
        <dbReference type="EnsemblMetazoa" id="OVOC3171.1"/>
    </source>
</evidence>
<dbReference type="GO" id="GO:0008270">
    <property type="term" value="F:zinc ion binding"/>
    <property type="evidence" value="ECO:0007669"/>
    <property type="project" value="UniProtKB-KW"/>
</dbReference>
<accession>A0A8R1TQW9</accession>
<keyword evidence="10" id="KW-0832">Ubl conjugation</keyword>
<dbReference type="AlphaFoldDB" id="A0A8R1TQW9"/>
<evidence type="ECO:0000256" key="12">
    <source>
        <dbReference type="ARBA" id="ARBA00023125"/>
    </source>
</evidence>
<dbReference type="Pfam" id="PF00096">
    <property type="entry name" value="zf-C2H2"/>
    <property type="match status" value="2"/>
</dbReference>
<evidence type="ECO:0000259" key="16">
    <source>
        <dbReference type="PROSITE" id="PS50157"/>
    </source>
</evidence>
<keyword evidence="8 15" id="KW-0863">Zinc-finger</keyword>
<dbReference type="SUPFAM" id="SSF57667">
    <property type="entry name" value="beta-beta-alpha zinc fingers"/>
    <property type="match status" value="2"/>
</dbReference>
<evidence type="ECO:0000256" key="2">
    <source>
        <dbReference type="ARBA" id="ARBA00006991"/>
    </source>
</evidence>
<keyword evidence="6" id="KW-0479">Metal-binding</keyword>
<feature type="domain" description="C2H2-type" evidence="16">
    <location>
        <begin position="282"/>
        <end position="311"/>
    </location>
</feature>
<evidence type="ECO:0000256" key="9">
    <source>
        <dbReference type="ARBA" id="ARBA00022833"/>
    </source>
</evidence>
<keyword evidence="11" id="KW-0805">Transcription regulation</keyword>
<evidence type="ECO:0000256" key="6">
    <source>
        <dbReference type="ARBA" id="ARBA00022723"/>
    </source>
</evidence>
<protein>
    <recommendedName>
        <fullName evidence="16">C2H2-type domain-containing protein</fullName>
    </recommendedName>
</protein>
<reference evidence="18" key="1">
    <citation type="submission" date="2013-10" db="EMBL/GenBank/DDBJ databases">
        <title>Genome sequencing of Onchocerca volvulus.</title>
        <authorList>
            <person name="Cotton J."/>
            <person name="Tsai J."/>
            <person name="Stanley E."/>
            <person name="Tracey A."/>
            <person name="Holroyd N."/>
            <person name="Lustigman S."/>
            <person name="Berriman M."/>
        </authorList>
    </citation>
    <scope>NUCLEOTIDE SEQUENCE</scope>
</reference>
<dbReference type="Proteomes" id="UP000024404">
    <property type="component" value="Unassembled WGS sequence"/>
</dbReference>
<dbReference type="PROSITE" id="PS00028">
    <property type="entry name" value="ZINC_FINGER_C2H2_1"/>
    <property type="match status" value="3"/>
</dbReference>
<evidence type="ECO:0000256" key="7">
    <source>
        <dbReference type="ARBA" id="ARBA00022737"/>
    </source>
</evidence>
<feature type="domain" description="C2H2-type" evidence="16">
    <location>
        <begin position="226"/>
        <end position="253"/>
    </location>
</feature>
<sequence length="453" mass="50358">MLTPGYQHPLQHHQPIPATNCAPGISTPSPTVLPSFNVTTHLSTGPAQLPNIPEKEVGSTIIPGNGYNPGGYYQSMVPPQSAFGQQLFIKNENGYGSRGATFGPDMYFTPEAPLMQNSCLFSSAPVSTTTDYSCNLIKSDPETFFGHACSSHPFVRPHYTHFPFSMQPMTSGTTGSSYLQNPIQCQWIERNRICGRLFYSIEHIVSHLQHEHVGVSDGTFHICQWKDCSRRGKIFKAKYKLVNHIRVHTGERPFPCTMCSKVFARSENLKIHQRTHTGDKPFTCTHPGCDRKFANSSDRKKHMHVHTNDKPYECKINGCRKSYTHPSSLRKHLKIHCKSSQGLSPDLEGGGDNGQTSANDTVNTSATTITAPVLSSEQSFQLTPESHCPLFLNPVNPVNQRFPRFSPNNPTMHGGFVTSNPYQTPNTMMPTSGSFQLSDFNVYTHFPPKMSIP</sequence>
<dbReference type="GO" id="GO:0000981">
    <property type="term" value="F:DNA-binding transcription factor activity, RNA polymerase II-specific"/>
    <property type="evidence" value="ECO:0007669"/>
    <property type="project" value="TreeGrafter"/>
</dbReference>
<evidence type="ECO:0000256" key="15">
    <source>
        <dbReference type="PROSITE-ProRule" id="PRU00042"/>
    </source>
</evidence>
<dbReference type="OMA" id="MQNSCLF"/>
<dbReference type="InterPro" id="IPR036236">
    <property type="entry name" value="Znf_C2H2_sf"/>
</dbReference>
<dbReference type="SMART" id="SM00355">
    <property type="entry name" value="ZnF_C2H2"/>
    <property type="match status" value="5"/>
</dbReference>
<reference evidence="17" key="2">
    <citation type="submission" date="2022-06" db="UniProtKB">
        <authorList>
            <consortium name="EnsemblMetazoa"/>
        </authorList>
    </citation>
    <scope>IDENTIFICATION</scope>
</reference>
<dbReference type="InterPro" id="IPR043359">
    <property type="entry name" value="GLI-like"/>
</dbReference>
<feature type="domain" description="C2H2-type" evidence="16">
    <location>
        <begin position="254"/>
        <end position="281"/>
    </location>
</feature>
<keyword evidence="14" id="KW-0539">Nucleus</keyword>
<dbReference type="InterPro" id="IPR013087">
    <property type="entry name" value="Znf_C2H2_type"/>
</dbReference>
<keyword evidence="5" id="KW-1017">Isopeptide bond</keyword>
<evidence type="ECO:0000313" key="18">
    <source>
        <dbReference type="Proteomes" id="UP000024404"/>
    </source>
</evidence>
<name>A0A8R1TQW9_ONCVO</name>
<dbReference type="Pfam" id="PF18366">
    <property type="entry name" value="zf_ZIC"/>
    <property type="match status" value="1"/>
</dbReference>
<keyword evidence="7" id="KW-0677">Repeat</keyword>
<proteinExistence type="inferred from homology"/>
<dbReference type="FunFam" id="3.30.160.60:FF:000041">
    <property type="entry name" value="Zinc finger protein ZIC 1"/>
    <property type="match status" value="1"/>
</dbReference>
<evidence type="ECO:0000256" key="3">
    <source>
        <dbReference type="ARBA" id="ARBA00010831"/>
    </source>
</evidence>
<comment type="similarity">
    <text evidence="3">Belongs to the GLI C2H2-type zinc-finger protein family.</text>
</comment>
<comment type="subcellular location">
    <subcellularLocation>
        <location evidence="1">Nucleus</location>
    </subcellularLocation>
</comment>
<evidence type="ECO:0000256" key="1">
    <source>
        <dbReference type="ARBA" id="ARBA00004123"/>
    </source>
</evidence>
<dbReference type="InterPro" id="IPR056436">
    <property type="entry name" value="Znf-C2H2_ZIC1-5/GLI1-3-like"/>
</dbReference>
<dbReference type="FunFam" id="3.30.160.60:FF:000031">
    <property type="entry name" value="GLI family zinc finger 3"/>
    <property type="match status" value="1"/>
</dbReference>
<comment type="similarity">
    <text evidence="2">Belongs to the krueppel C2H2-type zinc-finger protein family.</text>
</comment>
<evidence type="ECO:0000256" key="11">
    <source>
        <dbReference type="ARBA" id="ARBA00023015"/>
    </source>
</evidence>
<dbReference type="InterPro" id="IPR041643">
    <property type="entry name" value="Znf_ZIC"/>
</dbReference>
<evidence type="ECO:0000256" key="13">
    <source>
        <dbReference type="ARBA" id="ARBA00023163"/>
    </source>
</evidence>
<keyword evidence="4" id="KW-0217">Developmental protein</keyword>